<protein>
    <submittedName>
        <fullName evidence="1">Uncharacterized protein</fullName>
    </submittedName>
</protein>
<dbReference type="PANTHER" id="PTHR37421:SF1">
    <property type="entry name" value="UPF0260 PROTEIN YCGN"/>
    <property type="match status" value="1"/>
</dbReference>
<dbReference type="EMBL" id="JADIMU010000061">
    <property type="protein sequence ID" value="MBO8443859.1"/>
    <property type="molecule type" value="Genomic_DNA"/>
</dbReference>
<name>A0A9D9EF45_9SPIR</name>
<gene>
    <name evidence="1" type="ORF">IAC42_08925</name>
</gene>
<comment type="caution">
    <text evidence="1">The sequence shown here is derived from an EMBL/GenBank/DDBJ whole genome shotgun (WGS) entry which is preliminary data.</text>
</comment>
<dbReference type="PANTHER" id="PTHR37421">
    <property type="entry name" value="UPF0260 PROTEIN YCGN"/>
    <property type="match status" value="1"/>
</dbReference>
<dbReference type="Proteomes" id="UP000823633">
    <property type="component" value="Unassembled WGS sequence"/>
</dbReference>
<proteinExistence type="predicted"/>
<dbReference type="InterPro" id="IPR008228">
    <property type="entry name" value="UCP006173"/>
</dbReference>
<reference evidence="1" key="1">
    <citation type="submission" date="2020-10" db="EMBL/GenBank/DDBJ databases">
        <authorList>
            <person name="Gilroy R."/>
        </authorList>
    </citation>
    <scope>NUCLEOTIDE SEQUENCE</scope>
    <source>
        <strain evidence="1">11167</strain>
    </source>
</reference>
<dbReference type="AlphaFoldDB" id="A0A9D9EF45"/>
<reference evidence="1" key="2">
    <citation type="journal article" date="2021" name="PeerJ">
        <title>Extensive microbial diversity within the chicken gut microbiome revealed by metagenomics and culture.</title>
        <authorList>
            <person name="Gilroy R."/>
            <person name="Ravi A."/>
            <person name="Getino M."/>
            <person name="Pursley I."/>
            <person name="Horton D.L."/>
            <person name="Alikhan N.F."/>
            <person name="Baker D."/>
            <person name="Gharbi K."/>
            <person name="Hall N."/>
            <person name="Watson M."/>
            <person name="Adriaenssens E.M."/>
            <person name="Foster-Nyarko E."/>
            <person name="Jarju S."/>
            <person name="Secka A."/>
            <person name="Antonio M."/>
            <person name="Oren A."/>
            <person name="Chaudhuri R.R."/>
            <person name="La Ragione R."/>
            <person name="Hildebrand F."/>
            <person name="Pallen M.J."/>
        </authorList>
    </citation>
    <scope>NUCLEOTIDE SEQUENCE</scope>
    <source>
        <strain evidence="1">11167</strain>
    </source>
</reference>
<organism evidence="1 2">
    <name type="scientific">Candidatus Aphodenecus pullistercoris</name>
    <dbReference type="NCBI Taxonomy" id="2840669"/>
    <lineage>
        <taxon>Bacteria</taxon>
        <taxon>Pseudomonadati</taxon>
        <taxon>Spirochaetota</taxon>
        <taxon>Spirochaetia</taxon>
        <taxon>Spirochaetales</taxon>
        <taxon>Candidatus Aphodenecus</taxon>
    </lineage>
</organism>
<evidence type="ECO:0000313" key="1">
    <source>
        <dbReference type="EMBL" id="MBO8443859.1"/>
    </source>
</evidence>
<accession>A0A9D9EF45</accession>
<sequence>MSRWEDLCTRCGLCCREKVRLDRHSYLLRKASCVHLDPDSGLCTGYDRRFTLGVGCRKMTIFRAMFTPWLPPGCGYVAWAKAHHIRFARRVEWIIEP</sequence>
<evidence type="ECO:0000313" key="2">
    <source>
        <dbReference type="Proteomes" id="UP000823633"/>
    </source>
</evidence>